<feature type="compositionally biased region" description="Acidic residues" evidence="2">
    <location>
        <begin position="157"/>
        <end position="169"/>
    </location>
</feature>
<organism evidence="4 5">
    <name type="scientific">Austrofundulus limnaeus</name>
    <name type="common">Annual killifish</name>
    <dbReference type="NCBI Taxonomy" id="52670"/>
    <lineage>
        <taxon>Eukaryota</taxon>
        <taxon>Metazoa</taxon>
        <taxon>Chordata</taxon>
        <taxon>Craniata</taxon>
        <taxon>Vertebrata</taxon>
        <taxon>Euteleostomi</taxon>
        <taxon>Actinopterygii</taxon>
        <taxon>Neopterygii</taxon>
        <taxon>Teleostei</taxon>
        <taxon>Neoteleostei</taxon>
        <taxon>Acanthomorphata</taxon>
        <taxon>Ovalentaria</taxon>
        <taxon>Atherinomorphae</taxon>
        <taxon>Cyprinodontiformes</taxon>
        <taxon>Rivulidae</taxon>
        <taxon>Austrofundulus</taxon>
    </lineage>
</organism>
<dbReference type="SUPFAM" id="SSF69989">
    <property type="entry name" value="C-terminal domain of PLC-beta"/>
    <property type="match status" value="1"/>
</dbReference>
<dbReference type="FunFam" id="1.10.10.60:FF:000032">
    <property type="entry name" value="Zinc finger and SCAN domain-containing 20"/>
    <property type="match status" value="1"/>
</dbReference>
<feature type="compositionally biased region" description="Low complexity" evidence="2">
    <location>
        <begin position="123"/>
        <end position="156"/>
    </location>
</feature>
<proteinExistence type="predicted"/>
<feature type="compositionally biased region" description="Polar residues" evidence="2">
    <location>
        <begin position="330"/>
        <end position="345"/>
    </location>
</feature>
<protein>
    <submittedName>
        <fullName evidence="5">Trihelix transcription factor GT-3a</fullName>
    </submittedName>
</protein>
<keyword evidence="4" id="KW-1185">Reference proteome</keyword>
<gene>
    <name evidence="5" type="primary">LOC106525100</name>
</gene>
<dbReference type="KEGG" id="alim:106525100"/>
<feature type="compositionally biased region" description="Low complexity" evidence="2">
    <location>
        <begin position="292"/>
        <end position="302"/>
    </location>
</feature>
<feature type="coiled-coil region" evidence="1">
    <location>
        <begin position="224"/>
        <end position="268"/>
    </location>
</feature>
<feature type="compositionally biased region" description="Polar residues" evidence="2">
    <location>
        <begin position="303"/>
        <end position="314"/>
    </location>
</feature>
<accession>A0A2I4C3W3</accession>
<dbReference type="PANTHER" id="PTHR47595">
    <property type="entry name" value="HEAT SHOCK 70 KDA PROTEIN 14"/>
    <property type="match status" value="1"/>
</dbReference>
<dbReference type="AlphaFoldDB" id="A0A2I4C3W3"/>
<feature type="compositionally biased region" description="Basic residues" evidence="2">
    <location>
        <begin position="199"/>
        <end position="209"/>
    </location>
</feature>
<feature type="region of interest" description="Disordered" evidence="2">
    <location>
        <begin position="117"/>
        <end position="218"/>
    </location>
</feature>
<name>A0A2I4C3W3_AUSLI</name>
<dbReference type="OrthoDB" id="8442368at2759"/>
<evidence type="ECO:0000313" key="4">
    <source>
        <dbReference type="Proteomes" id="UP000192220"/>
    </source>
</evidence>
<evidence type="ECO:0000313" key="5">
    <source>
        <dbReference type="RefSeq" id="XP_013874664.1"/>
    </source>
</evidence>
<reference evidence="5" key="1">
    <citation type="submission" date="2025-08" db="UniProtKB">
        <authorList>
            <consortium name="RefSeq"/>
        </authorList>
    </citation>
    <scope>IDENTIFICATION</scope>
</reference>
<dbReference type="Gene3D" id="1.10.10.60">
    <property type="entry name" value="Homeodomain-like"/>
    <property type="match status" value="1"/>
</dbReference>
<feature type="domain" description="Myb/SANT-like DNA-binding" evidence="3">
    <location>
        <begin position="10"/>
        <end position="101"/>
    </location>
</feature>
<dbReference type="InParanoid" id="A0A2I4C3W3"/>
<evidence type="ECO:0000256" key="1">
    <source>
        <dbReference type="SAM" id="Coils"/>
    </source>
</evidence>
<feature type="non-terminal residue" evidence="5">
    <location>
        <position position="351"/>
    </location>
</feature>
<dbReference type="RefSeq" id="XP_013874664.1">
    <property type="nucleotide sequence ID" value="XM_014019210.1"/>
</dbReference>
<dbReference type="Proteomes" id="UP000192220">
    <property type="component" value="Unplaced"/>
</dbReference>
<evidence type="ECO:0000256" key="2">
    <source>
        <dbReference type="SAM" id="MobiDB-lite"/>
    </source>
</evidence>
<sequence>MLKTMSRGQTWNNEETLCLLDIWTDEHITNLLEKTHKNAVVFSMFSEKMKERGFKRSPEQCRIKVKKLRQSYQKARDALDKSGSSGEEKDKCPWFGELDKILGTRPTVCPVDIIETNTPLADNTSSGNTSSENTSSENTSFESTPSPPTTSNSVEVENNDEETEEPSDDTGDREGSSASLSGDGANGTTKERLTVRGVQARKHLGRKRKAEASKSDSGLQDFVLQQTKQLQQMLEAEQNRQKQENVVLENLIKAHQEAEEKRFQMMQAQHQAHTQMVSQIMGTVVNLMSFSSQTQNNSTQQTHYYPSQPSSSTHWLPPASGSTSSSTVSFLQSPQQNTQSIQAPTFNAEEN</sequence>
<evidence type="ECO:0000259" key="3">
    <source>
        <dbReference type="Pfam" id="PF13837"/>
    </source>
</evidence>
<feature type="region of interest" description="Disordered" evidence="2">
    <location>
        <begin position="292"/>
        <end position="351"/>
    </location>
</feature>
<dbReference type="InterPro" id="IPR044822">
    <property type="entry name" value="Myb_DNA-bind_4"/>
</dbReference>
<keyword evidence="1" id="KW-0175">Coiled coil</keyword>
<dbReference type="PANTHER" id="PTHR47595:SF1">
    <property type="entry name" value="MYB_SANT-LIKE DNA-BINDING DOMAIN-CONTAINING PROTEIN"/>
    <property type="match status" value="1"/>
</dbReference>
<dbReference type="GeneID" id="106525100"/>
<feature type="compositionally biased region" description="Low complexity" evidence="2">
    <location>
        <begin position="320"/>
        <end position="329"/>
    </location>
</feature>
<dbReference type="Pfam" id="PF13837">
    <property type="entry name" value="Myb_DNA-bind_4"/>
    <property type="match status" value="1"/>
</dbReference>